<organism evidence="1 2">
    <name type="scientific">Genlisea aurea</name>
    <dbReference type="NCBI Taxonomy" id="192259"/>
    <lineage>
        <taxon>Eukaryota</taxon>
        <taxon>Viridiplantae</taxon>
        <taxon>Streptophyta</taxon>
        <taxon>Embryophyta</taxon>
        <taxon>Tracheophyta</taxon>
        <taxon>Spermatophyta</taxon>
        <taxon>Magnoliopsida</taxon>
        <taxon>eudicotyledons</taxon>
        <taxon>Gunneridae</taxon>
        <taxon>Pentapetalae</taxon>
        <taxon>asterids</taxon>
        <taxon>lamiids</taxon>
        <taxon>Lamiales</taxon>
        <taxon>Lentibulariaceae</taxon>
        <taxon>Genlisea</taxon>
    </lineage>
</organism>
<keyword evidence="2" id="KW-1185">Reference proteome</keyword>
<evidence type="ECO:0008006" key="3">
    <source>
        <dbReference type="Google" id="ProtNLM"/>
    </source>
</evidence>
<protein>
    <recommendedName>
        <fullName evidence="3">DUF2470 domain-containing protein</fullName>
    </recommendedName>
</protein>
<dbReference type="EMBL" id="AUSU01007561">
    <property type="protein sequence ID" value="EPS60454.1"/>
    <property type="molecule type" value="Genomic_DNA"/>
</dbReference>
<accession>S8C197</accession>
<dbReference type="Gene3D" id="3.20.180.10">
    <property type="entry name" value="PNP-oxidase-like"/>
    <property type="match status" value="1"/>
</dbReference>
<reference evidence="1 2" key="1">
    <citation type="journal article" date="2013" name="BMC Genomics">
        <title>The miniature genome of a carnivorous plant Genlisea aurea contains a low number of genes and short non-coding sequences.</title>
        <authorList>
            <person name="Leushkin E.V."/>
            <person name="Sutormin R.A."/>
            <person name="Nabieva E.R."/>
            <person name="Penin A.A."/>
            <person name="Kondrashov A.S."/>
            <person name="Logacheva M.D."/>
        </authorList>
    </citation>
    <scope>NUCLEOTIDE SEQUENCE [LARGE SCALE GENOMIC DNA]</scope>
</reference>
<comment type="caution">
    <text evidence="1">The sequence shown here is derived from an EMBL/GenBank/DDBJ whole genome shotgun (WGS) entry which is preliminary data.</text>
</comment>
<dbReference type="AlphaFoldDB" id="S8C197"/>
<evidence type="ECO:0000313" key="1">
    <source>
        <dbReference type="EMBL" id="EPS60454.1"/>
    </source>
</evidence>
<evidence type="ECO:0000313" key="2">
    <source>
        <dbReference type="Proteomes" id="UP000015453"/>
    </source>
</evidence>
<proteinExistence type="predicted"/>
<dbReference type="PANTHER" id="PTHR37375">
    <property type="entry name" value="EXPRESSED PROTEIN"/>
    <property type="match status" value="1"/>
</dbReference>
<dbReference type="SUPFAM" id="SSF50475">
    <property type="entry name" value="FMN-binding split barrel"/>
    <property type="match status" value="1"/>
</dbReference>
<dbReference type="Proteomes" id="UP000015453">
    <property type="component" value="Unassembled WGS sequence"/>
</dbReference>
<dbReference type="InterPro" id="IPR012349">
    <property type="entry name" value="Split_barrel_FMN-bd"/>
</dbReference>
<dbReference type="PANTHER" id="PTHR37375:SF1">
    <property type="entry name" value="DUF2470 DOMAIN-CONTAINING PROTEIN"/>
    <property type="match status" value="1"/>
</dbReference>
<dbReference type="Gene3D" id="2.30.110.10">
    <property type="entry name" value="Electron Transport, Fmn-binding Protein, Chain A"/>
    <property type="match status" value="1"/>
</dbReference>
<dbReference type="OrthoDB" id="10256706at2759"/>
<sequence>MIKAGKSSAITLAEKCTSILASGWHGTLNTIKADAKGSKGDIYSSKVKYFVCKGKPYIWLPEEDLHNVNAIIDERGSFAVSSPFPGPLLHLLRSIKKLPARVALVGDITHLKDEKAKAATEKLRETISTAERALSELSYPVSQILTCSSSSPRGSANHLNAVLDGTGKYSVYKFNPSLCMYIDGKGIIQEINMEDFLKAKADPLSEYAAGLIDGINRSEERRRALVLFCITFLKLNAKDALIVRMDRKGFDVLGKVMDTSTGEYRWKELRFSFNAAEEARDVESFVMKLIQMERHAVTTISRISGIR</sequence>
<dbReference type="InterPro" id="IPR037119">
    <property type="entry name" value="Haem_oxidase_HugZ-like_sf"/>
</dbReference>
<gene>
    <name evidence="1" type="ORF">M569_14350</name>
</gene>
<name>S8C197_9LAMI</name>